<feature type="domain" description="Methyltransferase type 11" evidence="1">
    <location>
        <begin position="54"/>
        <end position="149"/>
    </location>
</feature>
<gene>
    <name evidence="3" type="ORF">FB564_4313</name>
    <name evidence="2" type="ORF">Sar04_36460</name>
</gene>
<name>A0A542XTC3_SALAC</name>
<dbReference type="GeneID" id="93773466"/>
<dbReference type="Pfam" id="PF08241">
    <property type="entry name" value="Methyltransf_11"/>
    <property type="match status" value="1"/>
</dbReference>
<evidence type="ECO:0000313" key="5">
    <source>
        <dbReference type="Proteomes" id="UP000677457"/>
    </source>
</evidence>
<keyword evidence="3" id="KW-0489">Methyltransferase</keyword>
<dbReference type="InterPro" id="IPR029063">
    <property type="entry name" value="SAM-dependent_MTases_sf"/>
</dbReference>
<dbReference type="GO" id="GO:0008757">
    <property type="term" value="F:S-adenosylmethionine-dependent methyltransferase activity"/>
    <property type="evidence" value="ECO:0007669"/>
    <property type="project" value="InterPro"/>
</dbReference>
<accession>A0A542XTC3</accession>
<evidence type="ECO:0000313" key="2">
    <source>
        <dbReference type="EMBL" id="GIM86910.1"/>
    </source>
</evidence>
<dbReference type="EMBL" id="VFOL01000001">
    <property type="protein sequence ID" value="TQL39091.1"/>
    <property type="molecule type" value="Genomic_DNA"/>
</dbReference>
<comment type="caution">
    <text evidence="3">The sequence shown here is derived from an EMBL/GenBank/DDBJ whole genome shotgun (WGS) entry which is preliminary data.</text>
</comment>
<dbReference type="CDD" id="cd02440">
    <property type="entry name" value="AdoMet_MTases"/>
    <property type="match status" value="1"/>
</dbReference>
<evidence type="ECO:0000313" key="3">
    <source>
        <dbReference type="EMBL" id="TQL39091.1"/>
    </source>
</evidence>
<dbReference type="Proteomes" id="UP000677457">
    <property type="component" value="Unassembled WGS sequence"/>
</dbReference>
<organism evidence="3 4">
    <name type="scientific">Salinispora arenicola</name>
    <dbReference type="NCBI Taxonomy" id="168697"/>
    <lineage>
        <taxon>Bacteria</taxon>
        <taxon>Bacillati</taxon>
        <taxon>Actinomycetota</taxon>
        <taxon>Actinomycetes</taxon>
        <taxon>Micromonosporales</taxon>
        <taxon>Micromonosporaceae</taxon>
        <taxon>Salinispora</taxon>
    </lineage>
</organism>
<dbReference type="AlphaFoldDB" id="A0A542XTC3"/>
<dbReference type="RefSeq" id="WP_018801065.1">
    <property type="nucleotide sequence ID" value="NZ_BOQM01000028.1"/>
</dbReference>
<keyword evidence="5" id="KW-1185">Reference proteome</keyword>
<dbReference type="EMBL" id="BOQM01000028">
    <property type="protein sequence ID" value="GIM86910.1"/>
    <property type="molecule type" value="Genomic_DNA"/>
</dbReference>
<reference evidence="2 5" key="2">
    <citation type="submission" date="2021-03" db="EMBL/GenBank/DDBJ databases">
        <title>Whole genome shotgun sequence of Salinispora arenicola NBRC 105043.</title>
        <authorList>
            <person name="Komaki H."/>
            <person name="Tamura T."/>
        </authorList>
    </citation>
    <scope>NUCLEOTIDE SEQUENCE [LARGE SCALE GENOMIC DNA]</scope>
    <source>
        <strain evidence="2 5">NBRC 105043</strain>
    </source>
</reference>
<proteinExistence type="predicted"/>
<evidence type="ECO:0000313" key="4">
    <source>
        <dbReference type="Proteomes" id="UP000315983"/>
    </source>
</evidence>
<dbReference type="GO" id="GO:0032259">
    <property type="term" value="P:methylation"/>
    <property type="evidence" value="ECO:0007669"/>
    <property type="project" value="UniProtKB-KW"/>
</dbReference>
<dbReference type="Gene3D" id="3.40.50.150">
    <property type="entry name" value="Vaccinia Virus protein VP39"/>
    <property type="match status" value="1"/>
</dbReference>
<dbReference type="SUPFAM" id="SSF53335">
    <property type="entry name" value="S-adenosyl-L-methionine-dependent methyltransferases"/>
    <property type="match status" value="1"/>
</dbReference>
<protein>
    <submittedName>
        <fullName evidence="3">Methyltransferase family protein</fullName>
    </submittedName>
</protein>
<sequence length="241" mass="26559">MGSRTPQWVRPSDWLDFWNGAQHLYVNDRHREVHFRDTSARILALARDPGAHLLDYGPGEATYADQIAAAVGRLTLCEAADQPRRKLAARFAGNPKVHVVQPAALAELVDSSVDLMVVNSVVQYLRRDELRQLLVLARRLLTPDGRLVIGDVIPRRASVISEVAAILRLASRERFLVAAVASLVVTAFSPYSRIRARLGLSRYDEADMVALLGAAGFAAVRQPFNLSHNPARLTFVATPHA</sequence>
<dbReference type="Proteomes" id="UP000315983">
    <property type="component" value="Unassembled WGS sequence"/>
</dbReference>
<evidence type="ECO:0000259" key="1">
    <source>
        <dbReference type="Pfam" id="PF08241"/>
    </source>
</evidence>
<keyword evidence="3" id="KW-0808">Transferase</keyword>
<reference evidence="3 4" key="1">
    <citation type="submission" date="2019-06" db="EMBL/GenBank/DDBJ databases">
        <title>Sequencing the genomes of 1000 actinobacteria strains.</title>
        <authorList>
            <person name="Klenk H.-P."/>
        </authorList>
    </citation>
    <scope>NUCLEOTIDE SEQUENCE [LARGE SCALE GENOMIC DNA]</scope>
    <source>
        <strain evidence="3 4">DSM 44819</strain>
    </source>
</reference>
<dbReference type="InterPro" id="IPR013216">
    <property type="entry name" value="Methyltransf_11"/>
</dbReference>